<dbReference type="InterPro" id="IPR032719">
    <property type="entry name" value="WbsX"/>
</dbReference>
<dbReference type="Pfam" id="PF14307">
    <property type="entry name" value="Glyco_tran_WbsX"/>
    <property type="match status" value="1"/>
</dbReference>
<reference evidence="2" key="1">
    <citation type="journal article" date="2019" name="Int. J. Syst. Evol. Microbiol.">
        <title>The Global Catalogue of Microorganisms (GCM) 10K type strain sequencing project: providing services to taxonomists for standard genome sequencing and annotation.</title>
        <authorList>
            <consortium name="The Broad Institute Genomics Platform"/>
            <consortium name="The Broad Institute Genome Sequencing Center for Infectious Disease"/>
            <person name="Wu L."/>
            <person name="Ma J."/>
        </authorList>
    </citation>
    <scope>NUCLEOTIDE SEQUENCE [LARGE SCALE GENOMIC DNA]</scope>
    <source>
        <strain evidence="2">JCM 18392</strain>
    </source>
</reference>
<comment type="caution">
    <text evidence="1">The sequence shown here is derived from an EMBL/GenBank/DDBJ whole genome shotgun (WGS) entry which is preliminary data.</text>
</comment>
<dbReference type="Proteomes" id="UP001501323">
    <property type="component" value="Unassembled WGS sequence"/>
</dbReference>
<name>A0ABP9DPB3_9GAMM</name>
<dbReference type="PANTHER" id="PTHR41244:SF1">
    <property type="entry name" value="GLYCOSYLTRANSFERASE"/>
    <property type="match status" value="1"/>
</dbReference>
<gene>
    <name evidence="1" type="ORF">GCM10023332_01370</name>
</gene>
<proteinExistence type="predicted"/>
<accession>A0ABP9DPB3</accession>
<sequence length="686" mass="77888">MPRPAPHLALRHLGFHVFRFLFRMTPLDEERRDRLRNWFSDRFPHWIPRPPPTSDNARTPPRRLRSATDERAVGALPRRHQSLPAPLPATLVAFYLPQFHRIAENDAWWGEGFTEWRNVTRALPQFEGHFQPRLPGALGFYDLSDASTLHRQADLAREYGIGAFCFYYYWFNGRRLLESPLEQWLADKSLQLSVCLCWANEPWTRQWDGRPQDTLIAQRHDDADDMAFISHVSRYLEDERYLRIDGRPLILIYRPGLLPNARATTERWRAWCRENGIGEIFIAYVQSFERPDPADVGCDAAIEFPPNLVPLPSLAREQHALNPAFEGEVLDWRELAGHSQSRPLPDYLLFPGVNPGWDNQPRRPGAGRALLHASPRRYQDWLEATIRERSARLPQSHRLVFVNAWNEWAEGAILEPDARWDHAWLDATRAALRNATGMGAAAPSEKVCAIIHAWYPDVLAELLDSLDGVCKWRLLVTTGAAQQAEIHRILQASGHEYDIITCANRGRDILPFLVAAARLRDEGVPLVLKLHTKRSTHRPDGAAWRKHLVDGVLPRGEAKAIVERFMEDTRLGLLAPMGHLHSLQDHLGANENVLDYARRRVGIPMEAMRDAPFVAGSMFWVRTDALAPILDAGFMPGEFEDESGQLDGTLAHALERLFGVSAKATGYEVEAIPGDSSGHAGNFYGH</sequence>
<dbReference type="PANTHER" id="PTHR41244">
    <property type="entry name" value="RHAMNAN SYNTHESIS F"/>
    <property type="match status" value="1"/>
</dbReference>
<evidence type="ECO:0000313" key="1">
    <source>
        <dbReference type="EMBL" id="GAA4853959.1"/>
    </source>
</evidence>
<keyword evidence="2" id="KW-1185">Reference proteome</keyword>
<protein>
    <submittedName>
        <fullName evidence="1">Glycoside hydrolase family 99-like domain-containing protein</fullName>
    </submittedName>
</protein>
<organism evidence="1 2">
    <name type="scientific">Luteimonas vadosa</name>
    <dbReference type="NCBI Taxonomy" id="1165507"/>
    <lineage>
        <taxon>Bacteria</taxon>
        <taxon>Pseudomonadati</taxon>
        <taxon>Pseudomonadota</taxon>
        <taxon>Gammaproteobacteria</taxon>
        <taxon>Lysobacterales</taxon>
        <taxon>Lysobacteraceae</taxon>
        <taxon>Luteimonas</taxon>
    </lineage>
</organism>
<dbReference type="Pfam" id="PF05045">
    <property type="entry name" value="RgpF"/>
    <property type="match status" value="1"/>
</dbReference>
<dbReference type="EMBL" id="BAABJY010000001">
    <property type="protein sequence ID" value="GAA4853959.1"/>
    <property type="molecule type" value="Genomic_DNA"/>
</dbReference>
<evidence type="ECO:0000313" key="2">
    <source>
        <dbReference type="Proteomes" id="UP001501323"/>
    </source>
</evidence>
<dbReference type="CDD" id="cd11579">
    <property type="entry name" value="Glyco_tran_WbsX"/>
    <property type="match status" value="1"/>
</dbReference>
<dbReference type="InterPro" id="IPR007739">
    <property type="entry name" value="RgpF"/>
</dbReference>
<dbReference type="Gene3D" id="3.20.20.80">
    <property type="entry name" value="Glycosidases"/>
    <property type="match status" value="1"/>
</dbReference>